<organism evidence="2 3">
    <name type="scientific">Larsenimonas suaedae</name>
    <dbReference type="NCBI Taxonomy" id="1851019"/>
    <lineage>
        <taxon>Bacteria</taxon>
        <taxon>Pseudomonadati</taxon>
        <taxon>Pseudomonadota</taxon>
        <taxon>Gammaproteobacteria</taxon>
        <taxon>Oceanospirillales</taxon>
        <taxon>Halomonadaceae</taxon>
        <taxon>Larsenimonas</taxon>
    </lineage>
</organism>
<evidence type="ECO:0000313" key="3">
    <source>
        <dbReference type="Proteomes" id="UP001269375"/>
    </source>
</evidence>
<gene>
    <name evidence="2" type="ORF">QC825_09070</name>
</gene>
<dbReference type="RefSeq" id="WP_251594701.1">
    <property type="nucleotide sequence ID" value="NZ_JAMLJI010000004.1"/>
</dbReference>
<name>A0ABU1GXF9_9GAMM</name>
<reference evidence="2 3" key="1">
    <citation type="submission" date="2023-04" db="EMBL/GenBank/DDBJ databases">
        <title>A long-awaited taxogenomic arrangement of the family Halomonadaceae.</title>
        <authorList>
            <person name="De La Haba R."/>
            <person name="Chuvochina M."/>
            <person name="Wittouck S."/>
            <person name="Arahal D.R."/>
            <person name="Sanchez-Porro C."/>
            <person name="Hugenholtz P."/>
            <person name="Ventosa A."/>
        </authorList>
    </citation>
    <scope>NUCLEOTIDE SEQUENCE [LARGE SCALE GENOMIC DNA]</scope>
    <source>
        <strain evidence="2 3">DSM 22428</strain>
    </source>
</reference>
<dbReference type="EMBL" id="JARWAO010000004">
    <property type="protein sequence ID" value="MDR5896222.1"/>
    <property type="molecule type" value="Genomic_DNA"/>
</dbReference>
<protein>
    <submittedName>
        <fullName evidence="2">DUF3883 domain-containing protein</fullName>
    </submittedName>
</protein>
<evidence type="ECO:0000259" key="1">
    <source>
        <dbReference type="Pfam" id="PF13020"/>
    </source>
</evidence>
<accession>A0ABU1GXF9</accession>
<sequence length="285" mass="32580">MSRPTPWSDAEVEATVITYREMLIAELSGQRYTKSKLNEKLIEKLEGRSKGAIEFKHSNISAVLRDADCPYVEGYKPRSNYQQSLVEAVERYLLSTELFDRAARSATDRPVIDAMHTVDERMIVEPPETSPPQTRVKEAGAAYTVRTPQKRDYLARERRNRELGLAGEQLVVRLEKHRLTQAGQGALAERVEHVAVTQGDGLGFDVRSFDANGDERLIEVKTTAFAKETPFFITPNELECARDNAEHYHLFRLFNFRKNPRLFCLKGDLYGQLWLEPDSYRAGVR</sequence>
<feature type="domain" description="Protein NO VEIN C-terminal" evidence="1">
    <location>
        <begin position="167"/>
        <end position="264"/>
    </location>
</feature>
<comment type="caution">
    <text evidence="2">The sequence shown here is derived from an EMBL/GenBank/DDBJ whole genome shotgun (WGS) entry which is preliminary data.</text>
</comment>
<keyword evidence="3" id="KW-1185">Reference proteome</keyword>
<dbReference type="InterPro" id="IPR024975">
    <property type="entry name" value="NOV_C"/>
</dbReference>
<evidence type="ECO:0000313" key="2">
    <source>
        <dbReference type="EMBL" id="MDR5896222.1"/>
    </source>
</evidence>
<dbReference type="Proteomes" id="UP001269375">
    <property type="component" value="Unassembled WGS sequence"/>
</dbReference>
<proteinExistence type="predicted"/>
<dbReference type="Pfam" id="PF13020">
    <property type="entry name" value="NOV_C"/>
    <property type="match status" value="1"/>
</dbReference>